<protein>
    <recommendedName>
        <fullName evidence="3">Phage tail tube protein</fullName>
    </recommendedName>
</protein>
<evidence type="ECO:0000313" key="1">
    <source>
        <dbReference type="EMBL" id="AXF86768.1"/>
    </source>
</evidence>
<accession>A0A345DEI0</accession>
<name>A0A345DEI0_9BURK</name>
<dbReference type="Proteomes" id="UP000252182">
    <property type="component" value="Chromosome"/>
</dbReference>
<dbReference type="InterPro" id="IPR019596">
    <property type="entry name" value="Phage_Mu_GpM_tail_tub"/>
</dbReference>
<sequence length="121" mass="12830">MSTTPAKMTGICHLNVNGARMRAEKGASLEVGGPVGESAMSTSGFEGTVTKEIKPAKISATLLHSDKDDVSAIQRWRGVTVTFETDSNQTYLIQNAGTVGDVKFKDGKIDFELEGAPAELL</sequence>
<keyword evidence="2" id="KW-1185">Reference proteome</keyword>
<dbReference type="AlphaFoldDB" id="A0A345DEI0"/>
<evidence type="ECO:0000313" key="2">
    <source>
        <dbReference type="Proteomes" id="UP000252182"/>
    </source>
</evidence>
<dbReference type="Pfam" id="PF10618">
    <property type="entry name" value="Tail_tube"/>
    <property type="match status" value="1"/>
</dbReference>
<proteinExistence type="predicted"/>
<organism evidence="1 2">
    <name type="scientific">Ephemeroptericola cinctiostellae</name>
    <dbReference type="NCBI Taxonomy" id="2268024"/>
    <lineage>
        <taxon>Bacteria</taxon>
        <taxon>Pseudomonadati</taxon>
        <taxon>Pseudomonadota</taxon>
        <taxon>Betaproteobacteria</taxon>
        <taxon>Burkholderiales</taxon>
        <taxon>Burkholderiaceae</taxon>
        <taxon>Ephemeroptericola</taxon>
    </lineage>
</organism>
<dbReference type="OrthoDB" id="5465127at2"/>
<dbReference type="EMBL" id="CP031124">
    <property type="protein sequence ID" value="AXF86768.1"/>
    <property type="molecule type" value="Genomic_DNA"/>
</dbReference>
<dbReference type="RefSeq" id="WP_157964442.1">
    <property type="nucleotide sequence ID" value="NZ_CP031124.1"/>
</dbReference>
<reference evidence="2" key="1">
    <citation type="submission" date="2018-07" db="EMBL/GenBank/DDBJ databases">
        <authorList>
            <person name="Kim H."/>
        </authorList>
    </citation>
    <scope>NUCLEOTIDE SEQUENCE [LARGE SCALE GENOMIC DNA]</scope>
    <source>
        <strain evidence="2">F02</strain>
    </source>
</reference>
<dbReference type="KEGG" id="hyf:DTO96_102524"/>
<gene>
    <name evidence="1" type="ORF">DTO96_102524</name>
</gene>
<evidence type="ECO:0008006" key="3">
    <source>
        <dbReference type="Google" id="ProtNLM"/>
    </source>
</evidence>